<comment type="caution">
    <text evidence="2">The sequence shown here is derived from an EMBL/GenBank/DDBJ whole genome shotgun (WGS) entry which is preliminary data.</text>
</comment>
<evidence type="ECO:0000313" key="2">
    <source>
        <dbReference type="EMBL" id="CAK0866410.1"/>
    </source>
</evidence>
<gene>
    <name evidence="2" type="ORF">PCOR1329_LOCUS53599</name>
</gene>
<evidence type="ECO:0000313" key="3">
    <source>
        <dbReference type="Proteomes" id="UP001189429"/>
    </source>
</evidence>
<organism evidence="2 3">
    <name type="scientific">Prorocentrum cordatum</name>
    <dbReference type="NCBI Taxonomy" id="2364126"/>
    <lineage>
        <taxon>Eukaryota</taxon>
        <taxon>Sar</taxon>
        <taxon>Alveolata</taxon>
        <taxon>Dinophyceae</taxon>
        <taxon>Prorocentrales</taxon>
        <taxon>Prorocentraceae</taxon>
        <taxon>Prorocentrum</taxon>
    </lineage>
</organism>
<protein>
    <submittedName>
        <fullName evidence="2">Uncharacterized protein</fullName>
    </submittedName>
</protein>
<accession>A0ABN9V0Y7</accession>
<proteinExistence type="predicted"/>
<dbReference type="EMBL" id="CAUYUJ010016533">
    <property type="protein sequence ID" value="CAK0866410.1"/>
    <property type="molecule type" value="Genomic_DNA"/>
</dbReference>
<sequence length="142" mass="15091">MRARRAPARTSHRAEAQASGDWPCTCLRVLLASDDREGATPRTGPGTRRGGCAPLFLRGLPELVCQGLPGLLALVGRRGQRPLAVPRGLEPRPLGGAPREAHALGRQGPRVHPGGLYRARRSAHGLWSGAEHGPESRKLALA</sequence>
<keyword evidence="3" id="KW-1185">Reference proteome</keyword>
<name>A0ABN9V0Y7_9DINO</name>
<dbReference type="Proteomes" id="UP001189429">
    <property type="component" value="Unassembled WGS sequence"/>
</dbReference>
<reference evidence="2" key="1">
    <citation type="submission" date="2023-10" db="EMBL/GenBank/DDBJ databases">
        <authorList>
            <person name="Chen Y."/>
            <person name="Shah S."/>
            <person name="Dougan E. K."/>
            <person name="Thang M."/>
            <person name="Chan C."/>
        </authorList>
    </citation>
    <scope>NUCLEOTIDE SEQUENCE [LARGE SCALE GENOMIC DNA]</scope>
</reference>
<evidence type="ECO:0000256" key="1">
    <source>
        <dbReference type="SAM" id="MobiDB-lite"/>
    </source>
</evidence>
<feature type="region of interest" description="Disordered" evidence="1">
    <location>
        <begin position="84"/>
        <end position="113"/>
    </location>
</feature>